<dbReference type="PANTHER" id="PTHR30041:SF8">
    <property type="entry name" value="PROTEIN YFFB"/>
    <property type="match status" value="1"/>
</dbReference>
<name>A0A0E3JZ71_CLOSL</name>
<dbReference type="HOGENOM" id="CLU_116644_2_3_9"/>
<dbReference type="RefSeq" id="WP_029159523.1">
    <property type="nucleotide sequence ID" value="NZ_CP009933.1"/>
</dbReference>
<proteinExistence type="inferred from homology"/>
<dbReference type="PANTHER" id="PTHR30041">
    <property type="entry name" value="ARSENATE REDUCTASE"/>
    <property type="match status" value="1"/>
</dbReference>
<comment type="similarity">
    <text evidence="1">Belongs to the ArsC family.</text>
</comment>
<dbReference type="Pfam" id="PF03960">
    <property type="entry name" value="ArsC"/>
    <property type="match status" value="1"/>
</dbReference>
<dbReference type="EMBL" id="CP009933">
    <property type="protein sequence ID" value="AKA68020.1"/>
    <property type="molecule type" value="Genomic_DNA"/>
</dbReference>
<dbReference type="Gene3D" id="3.40.30.10">
    <property type="entry name" value="Glutaredoxin"/>
    <property type="match status" value="1"/>
</dbReference>
<evidence type="ECO:0000256" key="1">
    <source>
        <dbReference type="PROSITE-ProRule" id="PRU01282"/>
    </source>
</evidence>
<sequence>MNIQIFGVKKCFDTKKAERYFKERKIKYQLIDLNEKGLSKGELKSVKEAVGLNNLINTKTKEYTRLNLDKIRDSNMKEEILLNNPKVYKTPIVRNGKEATVGYEPNIWGNWE</sequence>
<accession>A0A0E3JZ71</accession>
<evidence type="ECO:0000313" key="2">
    <source>
        <dbReference type="EMBL" id="AKA68020.1"/>
    </source>
</evidence>
<dbReference type="SUPFAM" id="SSF52833">
    <property type="entry name" value="Thioredoxin-like"/>
    <property type="match status" value="1"/>
</dbReference>
<dbReference type="CDD" id="cd02977">
    <property type="entry name" value="ArsC_family"/>
    <property type="match status" value="1"/>
</dbReference>
<gene>
    <name evidence="2" type="ORF">CSCA_0895</name>
</gene>
<dbReference type="Proteomes" id="UP000033115">
    <property type="component" value="Chromosome"/>
</dbReference>
<dbReference type="STRING" id="1548.CSCA_0895"/>
<dbReference type="AlphaFoldDB" id="A0A0E3JZ71"/>
<dbReference type="InterPro" id="IPR036249">
    <property type="entry name" value="Thioredoxin-like_sf"/>
</dbReference>
<reference evidence="2 3" key="1">
    <citation type="journal article" date="2015" name="J. Biotechnol.">
        <title>Complete genome sequence of a malodorant-producing acetogen, Clostridium scatologenes ATCC 25775(T).</title>
        <authorList>
            <person name="Zhu Z."/>
            <person name="Guo T."/>
            <person name="Zheng H."/>
            <person name="Song T."/>
            <person name="Ouyang P."/>
            <person name="Xie J."/>
        </authorList>
    </citation>
    <scope>NUCLEOTIDE SEQUENCE [LARGE SCALE GENOMIC DNA]</scope>
    <source>
        <strain evidence="2 3">ATCC 25775</strain>
    </source>
</reference>
<evidence type="ECO:0000313" key="3">
    <source>
        <dbReference type="Proteomes" id="UP000033115"/>
    </source>
</evidence>
<dbReference type="InterPro" id="IPR006660">
    <property type="entry name" value="Arsenate_reductase-like"/>
</dbReference>
<dbReference type="KEGG" id="csq:CSCA_0895"/>
<dbReference type="PROSITE" id="PS51353">
    <property type="entry name" value="ARSC"/>
    <property type="match status" value="1"/>
</dbReference>
<keyword evidence="3" id="KW-1185">Reference proteome</keyword>
<protein>
    <submittedName>
        <fullName evidence="2">Arsenate reductase</fullName>
    </submittedName>
</protein>
<organism evidence="2 3">
    <name type="scientific">Clostridium scatologenes</name>
    <dbReference type="NCBI Taxonomy" id="1548"/>
    <lineage>
        <taxon>Bacteria</taxon>
        <taxon>Bacillati</taxon>
        <taxon>Bacillota</taxon>
        <taxon>Clostridia</taxon>
        <taxon>Eubacteriales</taxon>
        <taxon>Clostridiaceae</taxon>
        <taxon>Clostridium</taxon>
    </lineage>
</organism>